<dbReference type="PANTHER" id="PTHR46211">
    <property type="entry name" value="GLYCEROPHOSPHORYL DIESTER PHOSPHODIESTERASE"/>
    <property type="match status" value="1"/>
</dbReference>
<feature type="region of interest" description="Disordered" evidence="1">
    <location>
        <begin position="1"/>
        <end position="20"/>
    </location>
</feature>
<feature type="domain" description="GP-PDE" evidence="2">
    <location>
        <begin position="12"/>
        <end position="257"/>
    </location>
</feature>
<accession>A0ABP7NJH0</accession>
<protein>
    <submittedName>
        <fullName evidence="3">Glycerophosphodiester phosphodiesterase</fullName>
    </submittedName>
</protein>
<name>A0ABP7NJH0_9ACTN</name>
<dbReference type="RefSeq" id="WP_344779666.1">
    <property type="nucleotide sequence ID" value="NZ_BAAAZW010000001.1"/>
</dbReference>
<reference evidence="4" key="1">
    <citation type="journal article" date="2019" name="Int. J. Syst. Evol. Microbiol.">
        <title>The Global Catalogue of Microorganisms (GCM) 10K type strain sequencing project: providing services to taxonomists for standard genome sequencing and annotation.</title>
        <authorList>
            <consortium name="The Broad Institute Genomics Platform"/>
            <consortium name="The Broad Institute Genome Sequencing Center for Infectious Disease"/>
            <person name="Wu L."/>
            <person name="Ma J."/>
        </authorList>
    </citation>
    <scope>NUCLEOTIDE SEQUENCE [LARGE SCALE GENOMIC DNA]</scope>
    <source>
        <strain evidence="4">JCM 16923</strain>
    </source>
</reference>
<dbReference type="SUPFAM" id="SSF51695">
    <property type="entry name" value="PLC-like phosphodiesterases"/>
    <property type="match status" value="1"/>
</dbReference>
<dbReference type="Proteomes" id="UP001418444">
    <property type="component" value="Unassembled WGS sequence"/>
</dbReference>
<dbReference type="InterPro" id="IPR030395">
    <property type="entry name" value="GP_PDE_dom"/>
</dbReference>
<dbReference type="PROSITE" id="PS51704">
    <property type="entry name" value="GP_PDE"/>
    <property type="match status" value="1"/>
</dbReference>
<evidence type="ECO:0000313" key="4">
    <source>
        <dbReference type="Proteomes" id="UP001418444"/>
    </source>
</evidence>
<dbReference type="PANTHER" id="PTHR46211:SF13">
    <property type="entry name" value="GLYCEROPHOSPHODIESTER PHOSPHODIESTERASE 1-RELATED"/>
    <property type="match status" value="1"/>
</dbReference>
<dbReference type="Pfam" id="PF03009">
    <property type="entry name" value="GDPD"/>
    <property type="match status" value="1"/>
</dbReference>
<evidence type="ECO:0000313" key="3">
    <source>
        <dbReference type="EMBL" id="GAA3948318.1"/>
    </source>
</evidence>
<dbReference type="EMBL" id="BAAAZW010000001">
    <property type="protein sequence ID" value="GAA3948318.1"/>
    <property type="molecule type" value="Genomic_DNA"/>
</dbReference>
<gene>
    <name evidence="3" type="ORF">GCM10022231_01900</name>
</gene>
<comment type="caution">
    <text evidence="3">The sequence shown here is derived from an EMBL/GenBank/DDBJ whole genome shotgun (WGS) entry which is preliminary data.</text>
</comment>
<proteinExistence type="predicted"/>
<evidence type="ECO:0000259" key="2">
    <source>
        <dbReference type="PROSITE" id="PS51704"/>
    </source>
</evidence>
<sequence length="261" mass="28338">MTAGEVSRSGKPAVVAHRGASVDHPEHTLAAYEAALREGADGLECDIRLTADHQLVCVHDRTIDRTSDGEGAVSEMTLAQLRQYDFGSWHSGTPAAVLTLPELLELTLDWRRPVRLFIETKHPVRYGSLVEQRLLETLREFRVGSPPSADHSRAVVISFSAAGIWRIRRSAPMLPTILLGETVRGVSAGAATAVGATGIGPSVQALRTHPDLVDKAAAGGRVTYAWTVDQREDVQLCADLGVRWIATNRPAQVRDWLVTVE</sequence>
<keyword evidence="4" id="KW-1185">Reference proteome</keyword>
<organism evidence="3 4">
    <name type="scientific">Gordonia caeni</name>
    <dbReference type="NCBI Taxonomy" id="1007097"/>
    <lineage>
        <taxon>Bacteria</taxon>
        <taxon>Bacillati</taxon>
        <taxon>Actinomycetota</taxon>
        <taxon>Actinomycetes</taxon>
        <taxon>Mycobacteriales</taxon>
        <taxon>Gordoniaceae</taxon>
        <taxon>Gordonia</taxon>
    </lineage>
</organism>
<dbReference type="Gene3D" id="3.20.20.190">
    <property type="entry name" value="Phosphatidylinositol (PI) phosphodiesterase"/>
    <property type="match status" value="1"/>
</dbReference>
<evidence type="ECO:0000256" key="1">
    <source>
        <dbReference type="SAM" id="MobiDB-lite"/>
    </source>
</evidence>
<dbReference type="InterPro" id="IPR017946">
    <property type="entry name" value="PLC-like_Pdiesterase_TIM-brl"/>
</dbReference>